<evidence type="ECO:0000313" key="3">
    <source>
        <dbReference type="Proteomes" id="UP000297248"/>
    </source>
</evidence>
<dbReference type="EMBL" id="SNQG01000005">
    <property type="protein sequence ID" value="TEW65253.1"/>
    <property type="molecule type" value="Genomic_DNA"/>
</dbReference>
<organism evidence="2 3">
    <name type="scientific">Mucilaginibacter phyllosphaerae</name>
    <dbReference type="NCBI Taxonomy" id="1812349"/>
    <lineage>
        <taxon>Bacteria</taxon>
        <taxon>Pseudomonadati</taxon>
        <taxon>Bacteroidota</taxon>
        <taxon>Sphingobacteriia</taxon>
        <taxon>Sphingobacteriales</taxon>
        <taxon>Sphingobacteriaceae</taxon>
        <taxon>Mucilaginibacter</taxon>
    </lineage>
</organism>
<protein>
    <submittedName>
        <fullName evidence="2">Uncharacterized protein</fullName>
    </submittedName>
</protein>
<dbReference type="AlphaFoldDB" id="A0A4Y8AA47"/>
<dbReference type="RefSeq" id="WP_134337325.1">
    <property type="nucleotide sequence ID" value="NZ_BMCZ01000005.1"/>
</dbReference>
<dbReference type="EMBL" id="JACIEG010000004">
    <property type="protein sequence ID" value="MBB3969879.1"/>
    <property type="molecule type" value="Genomic_DNA"/>
</dbReference>
<comment type="caution">
    <text evidence="2">The sequence shown here is derived from an EMBL/GenBank/DDBJ whole genome shotgun (WGS) entry which is preliminary data.</text>
</comment>
<reference evidence="1 4" key="3">
    <citation type="submission" date="2020-08" db="EMBL/GenBank/DDBJ databases">
        <title>Genomic Encyclopedia of Type Strains, Phase IV (KMG-IV): sequencing the most valuable type-strain genomes for metagenomic binning, comparative biology and taxonomic classification.</title>
        <authorList>
            <person name="Goeker M."/>
        </authorList>
    </citation>
    <scope>NUCLEOTIDE SEQUENCE [LARGE SCALE GENOMIC DNA]</scope>
    <source>
        <strain evidence="1 4">DSM 100995</strain>
    </source>
</reference>
<evidence type="ECO:0000313" key="1">
    <source>
        <dbReference type="EMBL" id="MBB3969879.1"/>
    </source>
</evidence>
<sequence length="79" mass="9435">MSKNTFKPVFERTLSEQSDLIRPHVKKVQLENINRGLYNSYRDGRYKSNDVFIRRYKDHREVVKIDAATGYTKTLRTIK</sequence>
<dbReference type="OrthoDB" id="795809at2"/>
<gene>
    <name evidence="2" type="ORF">E2R65_15180</name>
    <name evidence="1" type="ORF">GGR35_002492</name>
</gene>
<dbReference type="Proteomes" id="UP000583101">
    <property type="component" value="Unassembled WGS sequence"/>
</dbReference>
<keyword evidence="4" id="KW-1185">Reference proteome</keyword>
<name>A0A4Y8AA47_9SPHI</name>
<proteinExistence type="predicted"/>
<dbReference type="Proteomes" id="UP000297248">
    <property type="component" value="Unassembled WGS sequence"/>
</dbReference>
<evidence type="ECO:0000313" key="2">
    <source>
        <dbReference type="EMBL" id="TEW65253.1"/>
    </source>
</evidence>
<reference evidence="2 3" key="1">
    <citation type="journal article" date="2016" name="Int. J. Syst. Evol. Microbiol.">
        <title>Proposal of Mucilaginibacter phyllosphaerae sp. nov. isolated from the phyllosphere of Galium album.</title>
        <authorList>
            <person name="Aydogan E.L."/>
            <person name="Busse H.J."/>
            <person name="Moser G."/>
            <person name="Muller C."/>
            <person name="Kampfer P."/>
            <person name="Glaeser S.P."/>
        </authorList>
    </citation>
    <scope>NUCLEOTIDE SEQUENCE [LARGE SCALE GENOMIC DNA]</scope>
    <source>
        <strain evidence="2 3">PP-F2FG21</strain>
    </source>
</reference>
<reference evidence="2" key="2">
    <citation type="submission" date="2019-03" db="EMBL/GenBank/DDBJ databases">
        <authorList>
            <person name="Yan Y.-Q."/>
            <person name="Du Z.-J."/>
        </authorList>
    </citation>
    <scope>NUCLEOTIDE SEQUENCE</scope>
    <source>
        <strain evidence="2">PP-F2FG21</strain>
    </source>
</reference>
<accession>A0A4Y8AA47</accession>
<evidence type="ECO:0000313" key="4">
    <source>
        <dbReference type="Proteomes" id="UP000583101"/>
    </source>
</evidence>